<dbReference type="Gene3D" id="2.60.40.1210">
    <property type="entry name" value="Cellobiose dehydrogenase, cytochrome domain"/>
    <property type="match status" value="1"/>
</dbReference>
<comment type="caution">
    <text evidence="3">The sequence shown here is derived from an EMBL/GenBank/DDBJ whole genome shotgun (WGS) entry which is preliminary data.</text>
</comment>
<gene>
    <name evidence="3" type="ORF">QBC37DRAFT_327594</name>
</gene>
<reference evidence="3" key="1">
    <citation type="journal article" date="2023" name="Mol. Phylogenet. Evol.">
        <title>Genome-scale phylogeny and comparative genomics of the fungal order Sordariales.</title>
        <authorList>
            <person name="Hensen N."/>
            <person name="Bonometti L."/>
            <person name="Westerberg I."/>
            <person name="Brannstrom I.O."/>
            <person name="Guillou S."/>
            <person name="Cros-Aarteil S."/>
            <person name="Calhoun S."/>
            <person name="Haridas S."/>
            <person name="Kuo A."/>
            <person name="Mondo S."/>
            <person name="Pangilinan J."/>
            <person name="Riley R."/>
            <person name="LaButti K."/>
            <person name="Andreopoulos B."/>
            <person name="Lipzen A."/>
            <person name="Chen C."/>
            <person name="Yan M."/>
            <person name="Daum C."/>
            <person name="Ng V."/>
            <person name="Clum A."/>
            <person name="Steindorff A."/>
            <person name="Ohm R.A."/>
            <person name="Martin F."/>
            <person name="Silar P."/>
            <person name="Natvig D.O."/>
            <person name="Lalanne C."/>
            <person name="Gautier V."/>
            <person name="Ament-Velasquez S.L."/>
            <person name="Kruys A."/>
            <person name="Hutchinson M.I."/>
            <person name="Powell A.J."/>
            <person name="Barry K."/>
            <person name="Miller A.N."/>
            <person name="Grigoriev I.V."/>
            <person name="Debuchy R."/>
            <person name="Gladieux P."/>
            <person name="Hiltunen Thoren M."/>
            <person name="Johannesson H."/>
        </authorList>
    </citation>
    <scope>NUCLEOTIDE SEQUENCE</scope>
    <source>
        <strain evidence="3">PSN293</strain>
    </source>
</reference>
<feature type="domain" description="Cellobiose dehydrogenase-like cytochrome" evidence="2">
    <location>
        <begin position="59"/>
        <end position="241"/>
    </location>
</feature>
<evidence type="ECO:0000259" key="2">
    <source>
        <dbReference type="Pfam" id="PF16010"/>
    </source>
</evidence>
<accession>A0AAN7AZL5</accession>
<dbReference type="EMBL" id="MU858304">
    <property type="protein sequence ID" value="KAK4207306.1"/>
    <property type="molecule type" value="Genomic_DNA"/>
</dbReference>
<dbReference type="InterPro" id="IPR053208">
    <property type="entry name" value="GMC_Oxidoreductase_CD"/>
</dbReference>
<evidence type="ECO:0000313" key="4">
    <source>
        <dbReference type="Proteomes" id="UP001301769"/>
    </source>
</evidence>
<proteinExistence type="predicted"/>
<dbReference type="PANTHER" id="PTHR47190">
    <property type="entry name" value="DEHYDROGENASE, PUTATIVE-RELATED"/>
    <property type="match status" value="1"/>
</dbReference>
<feature type="region of interest" description="Disordered" evidence="1">
    <location>
        <begin position="1"/>
        <end position="21"/>
    </location>
</feature>
<dbReference type="Proteomes" id="UP001301769">
    <property type="component" value="Unassembled WGS sequence"/>
</dbReference>
<protein>
    <submittedName>
        <fullName evidence="3">CBD9-like protein</fullName>
    </submittedName>
</protein>
<dbReference type="Pfam" id="PF16010">
    <property type="entry name" value="CDH-cyt"/>
    <property type="match status" value="1"/>
</dbReference>
<keyword evidence="4" id="KW-1185">Reference proteome</keyword>
<dbReference type="SUPFAM" id="SSF49344">
    <property type="entry name" value="CBD9-like"/>
    <property type="match status" value="1"/>
</dbReference>
<organism evidence="3 4">
    <name type="scientific">Rhypophila decipiens</name>
    <dbReference type="NCBI Taxonomy" id="261697"/>
    <lineage>
        <taxon>Eukaryota</taxon>
        <taxon>Fungi</taxon>
        <taxon>Dikarya</taxon>
        <taxon>Ascomycota</taxon>
        <taxon>Pezizomycotina</taxon>
        <taxon>Sordariomycetes</taxon>
        <taxon>Sordariomycetidae</taxon>
        <taxon>Sordariales</taxon>
        <taxon>Naviculisporaceae</taxon>
        <taxon>Rhypophila</taxon>
    </lineage>
</organism>
<dbReference type="AlphaFoldDB" id="A0AAN7AZL5"/>
<feature type="region of interest" description="Disordered" evidence="1">
    <location>
        <begin position="257"/>
        <end position="296"/>
    </location>
</feature>
<sequence>MPRQHELSKQKSSRRSTLSPQYKTKQAAKSLARLSTCLALTFFSSASGVSAQRSTTTPFIDQATGIEFQRFFGARTNFGFGIALPATPPAAGAAESFIGQLTFPLANGAGWGGFSLTGDMEGPLLMAAWPDGQGNIVSSFRQAFNEDDNPPEVTGSFALRRIPEATSVNNTFLTYTFLCEGCLAPNLGFGGAGVQATEMGWALASRAVRNPGSSNGVLGFHNSGFGGFSANIAAARNVRFNEWAALAEGQAVPASAGARAFDETNAAEGSGDDSSGGRGGFDSDDDSGDDSDSDFD</sequence>
<evidence type="ECO:0000256" key="1">
    <source>
        <dbReference type="SAM" id="MobiDB-lite"/>
    </source>
</evidence>
<dbReference type="CDD" id="cd09630">
    <property type="entry name" value="CDH_like_cytochrome"/>
    <property type="match status" value="1"/>
</dbReference>
<feature type="compositionally biased region" description="Acidic residues" evidence="1">
    <location>
        <begin position="282"/>
        <end position="296"/>
    </location>
</feature>
<reference evidence="3" key="2">
    <citation type="submission" date="2023-05" db="EMBL/GenBank/DDBJ databases">
        <authorList>
            <consortium name="Lawrence Berkeley National Laboratory"/>
            <person name="Steindorff A."/>
            <person name="Hensen N."/>
            <person name="Bonometti L."/>
            <person name="Westerberg I."/>
            <person name="Brannstrom I.O."/>
            <person name="Guillou S."/>
            <person name="Cros-Aarteil S."/>
            <person name="Calhoun S."/>
            <person name="Haridas S."/>
            <person name="Kuo A."/>
            <person name="Mondo S."/>
            <person name="Pangilinan J."/>
            <person name="Riley R."/>
            <person name="Labutti K."/>
            <person name="Andreopoulos B."/>
            <person name="Lipzen A."/>
            <person name="Chen C."/>
            <person name="Yanf M."/>
            <person name="Daum C."/>
            <person name="Ng V."/>
            <person name="Clum A."/>
            <person name="Ohm R."/>
            <person name="Martin F."/>
            <person name="Silar P."/>
            <person name="Natvig D."/>
            <person name="Lalanne C."/>
            <person name="Gautier V."/>
            <person name="Ament-Velasquez S.L."/>
            <person name="Kruys A."/>
            <person name="Hutchinson M.I."/>
            <person name="Powell A.J."/>
            <person name="Barry K."/>
            <person name="Miller A.N."/>
            <person name="Grigoriev I.V."/>
            <person name="Debuchy R."/>
            <person name="Gladieux P."/>
            <person name="Thoren M.H."/>
            <person name="Johannesson H."/>
        </authorList>
    </citation>
    <scope>NUCLEOTIDE SEQUENCE</scope>
    <source>
        <strain evidence="3">PSN293</strain>
    </source>
</reference>
<dbReference type="InterPro" id="IPR015920">
    <property type="entry name" value="Cellobiose_DH-like_cyt"/>
</dbReference>
<name>A0AAN7AZL5_9PEZI</name>
<evidence type="ECO:0000313" key="3">
    <source>
        <dbReference type="EMBL" id="KAK4207306.1"/>
    </source>
</evidence>
<dbReference type="PANTHER" id="PTHR47190:SF1">
    <property type="entry name" value="GLUCOSE-METHANOL-CHOLINE OXIDOREDUCTASE N-TERMINAL DOMAIN-CONTAINING PROTEIN"/>
    <property type="match status" value="1"/>
</dbReference>